<dbReference type="Pfam" id="PF13663">
    <property type="entry name" value="DUF4148"/>
    <property type="match status" value="1"/>
</dbReference>
<feature type="chain" id="PRO_5026739443" description="DUF4148 domain-containing protein" evidence="1">
    <location>
        <begin position="23"/>
        <end position="113"/>
    </location>
</feature>
<gene>
    <name evidence="2" type="ORF">LMG29542_04113</name>
</gene>
<dbReference type="InterPro" id="IPR025421">
    <property type="entry name" value="DUF4148"/>
</dbReference>
<keyword evidence="1" id="KW-0732">Signal</keyword>
<accession>A0A6J5E4X6</accession>
<evidence type="ECO:0000256" key="1">
    <source>
        <dbReference type="SAM" id="SignalP"/>
    </source>
</evidence>
<name>A0A6J5E4X6_9BURK</name>
<evidence type="ECO:0008006" key="4">
    <source>
        <dbReference type="Google" id="ProtNLM"/>
    </source>
</evidence>
<sequence>MKTFIPAVLVATLLAAPVVSFAQASQSNQPLTRAQVREDLVQLEKAGYDPLSDRQEYPRNIQAAEARLQAQKAQNAVVAQGDTSGYGVQVGGTSEAGRAAADERGPRSVFFGH</sequence>
<reference evidence="2 3" key="1">
    <citation type="submission" date="2020-04" db="EMBL/GenBank/DDBJ databases">
        <authorList>
            <person name="De Canck E."/>
        </authorList>
    </citation>
    <scope>NUCLEOTIDE SEQUENCE [LARGE SCALE GENOMIC DNA]</scope>
    <source>
        <strain evidence="2 3">LMG 29542</strain>
    </source>
</reference>
<keyword evidence="3" id="KW-1185">Reference proteome</keyword>
<dbReference type="AlphaFoldDB" id="A0A6J5E4X6"/>
<organism evidence="2 3">
    <name type="scientific">Paraburkholderia humisilvae</name>
    <dbReference type="NCBI Taxonomy" id="627669"/>
    <lineage>
        <taxon>Bacteria</taxon>
        <taxon>Pseudomonadati</taxon>
        <taxon>Pseudomonadota</taxon>
        <taxon>Betaproteobacteria</taxon>
        <taxon>Burkholderiales</taxon>
        <taxon>Burkholderiaceae</taxon>
        <taxon>Paraburkholderia</taxon>
    </lineage>
</organism>
<proteinExistence type="predicted"/>
<protein>
    <recommendedName>
        <fullName evidence="4">DUF4148 domain-containing protein</fullName>
    </recommendedName>
</protein>
<dbReference type="EMBL" id="CADIKH010000018">
    <property type="protein sequence ID" value="CAB3761559.1"/>
    <property type="molecule type" value="Genomic_DNA"/>
</dbReference>
<dbReference type="Proteomes" id="UP000494363">
    <property type="component" value="Unassembled WGS sequence"/>
</dbReference>
<dbReference type="RefSeq" id="WP_175228273.1">
    <property type="nucleotide sequence ID" value="NZ_CADIKH010000018.1"/>
</dbReference>
<feature type="signal peptide" evidence="1">
    <location>
        <begin position="1"/>
        <end position="22"/>
    </location>
</feature>
<evidence type="ECO:0000313" key="2">
    <source>
        <dbReference type="EMBL" id="CAB3761559.1"/>
    </source>
</evidence>
<evidence type="ECO:0000313" key="3">
    <source>
        <dbReference type="Proteomes" id="UP000494363"/>
    </source>
</evidence>